<dbReference type="InterPro" id="IPR001129">
    <property type="entry name" value="Membr-assoc_MAPEG"/>
</dbReference>
<comment type="subcellular location">
    <subcellularLocation>
        <location evidence="1">Membrane</location>
    </subcellularLocation>
</comment>
<sequence length="131" mass="14254">MPDPVTVTPLYTGLLALLFLYLSARVVFRRYGAGVSIGDGNDKDLQKRIRVQANFAEYTPIALILLAMAELQSAPLMVLHFLGLTLLLGRCIHAIGLSRTPQLISARRAGMYSTVGMIVITALSNIVHAVF</sequence>
<evidence type="ECO:0000256" key="3">
    <source>
        <dbReference type="ARBA" id="ARBA00022989"/>
    </source>
</evidence>
<organism evidence="6 7">
    <name type="scientific">Pseudohalocynthiibacter aestuariivivens</name>
    <dbReference type="NCBI Taxonomy" id="1591409"/>
    <lineage>
        <taxon>Bacteria</taxon>
        <taxon>Pseudomonadati</taxon>
        <taxon>Pseudomonadota</taxon>
        <taxon>Alphaproteobacteria</taxon>
        <taxon>Rhodobacterales</taxon>
        <taxon>Paracoccaceae</taxon>
        <taxon>Pseudohalocynthiibacter</taxon>
    </lineage>
</organism>
<evidence type="ECO:0000256" key="5">
    <source>
        <dbReference type="SAM" id="Phobius"/>
    </source>
</evidence>
<evidence type="ECO:0000256" key="2">
    <source>
        <dbReference type="ARBA" id="ARBA00022692"/>
    </source>
</evidence>
<evidence type="ECO:0000256" key="4">
    <source>
        <dbReference type="ARBA" id="ARBA00023136"/>
    </source>
</evidence>
<name>A0ABV5JB28_9RHOB</name>
<feature type="transmembrane region" description="Helical" evidence="5">
    <location>
        <begin position="6"/>
        <end position="28"/>
    </location>
</feature>
<dbReference type="PANTHER" id="PTHR35814:SF1">
    <property type="entry name" value="GLUTATHIONE S-TRANSFERASE-RELATED"/>
    <property type="match status" value="1"/>
</dbReference>
<dbReference type="PANTHER" id="PTHR35814">
    <property type="match status" value="1"/>
</dbReference>
<evidence type="ECO:0000256" key="1">
    <source>
        <dbReference type="ARBA" id="ARBA00004370"/>
    </source>
</evidence>
<dbReference type="InterPro" id="IPR023352">
    <property type="entry name" value="MAPEG-like_dom_sf"/>
</dbReference>
<accession>A0ABV5JB28</accession>
<dbReference type="RefSeq" id="WP_213888581.1">
    <property type="nucleotide sequence ID" value="NZ_JAGFNU010000004.1"/>
</dbReference>
<keyword evidence="2 5" id="KW-0812">Transmembrane</keyword>
<reference evidence="6 7" key="1">
    <citation type="submission" date="2024-09" db="EMBL/GenBank/DDBJ databases">
        <authorList>
            <person name="Sun Q."/>
            <person name="Mori K."/>
        </authorList>
    </citation>
    <scope>NUCLEOTIDE SEQUENCE [LARGE SCALE GENOMIC DNA]</scope>
    <source>
        <strain evidence="6 7">CECT 8726</strain>
    </source>
</reference>
<dbReference type="Pfam" id="PF01124">
    <property type="entry name" value="MAPEG"/>
    <property type="match status" value="1"/>
</dbReference>
<evidence type="ECO:0000313" key="7">
    <source>
        <dbReference type="Proteomes" id="UP001589683"/>
    </source>
</evidence>
<dbReference type="Proteomes" id="UP001589683">
    <property type="component" value="Unassembled WGS sequence"/>
</dbReference>
<keyword evidence="7" id="KW-1185">Reference proteome</keyword>
<evidence type="ECO:0000313" key="6">
    <source>
        <dbReference type="EMBL" id="MFB9230315.1"/>
    </source>
</evidence>
<keyword evidence="4 5" id="KW-0472">Membrane</keyword>
<protein>
    <submittedName>
        <fullName evidence="6">MAPEG family protein</fullName>
    </submittedName>
</protein>
<feature type="transmembrane region" description="Helical" evidence="5">
    <location>
        <begin position="109"/>
        <end position="130"/>
    </location>
</feature>
<keyword evidence="3 5" id="KW-1133">Transmembrane helix</keyword>
<proteinExistence type="predicted"/>
<dbReference type="Gene3D" id="1.20.120.550">
    <property type="entry name" value="Membrane associated eicosanoid/glutathione metabolism-like domain"/>
    <property type="match status" value="1"/>
</dbReference>
<feature type="transmembrane region" description="Helical" evidence="5">
    <location>
        <begin position="75"/>
        <end position="97"/>
    </location>
</feature>
<comment type="caution">
    <text evidence="6">The sequence shown here is derived from an EMBL/GenBank/DDBJ whole genome shotgun (WGS) entry which is preliminary data.</text>
</comment>
<dbReference type="SUPFAM" id="SSF161084">
    <property type="entry name" value="MAPEG domain-like"/>
    <property type="match status" value="1"/>
</dbReference>
<feature type="transmembrane region" description="Helical" evidence="5">
    <location>
        <begin position="49"/>
        <end position="69"/>
    </location>
</feature>
<gene>
    <name evidence="6" type="ORF">ACFFUT_00765</name>
</gene>
<dbReference type="EMBL" id="JBHMEA010000006">
    <property type="protein sequence ID" value="MFB9230315.1"/>
    <property type="molecule type" value="Genomic_DNA"/>
</dbReference>